<name>A0A6C0HB16_9ZZZZ</name>
<protein>
    <submittedName>
        <fullName evidence="1">Uncharacterized protein</fullName>
    </submittedName>
</protein>
<proteinExistence type="predicted"/>
<sequence>MDVSKLFNRIKDFVCKKKPHAKIEPENKLTRDIINKVKKYDDNDGKSVALTTTRPQFGNIIIYRSSRQNLQIDKSEKVNPIDEEVKEEPAEKIKDILNKPIKIKVNIDVITADHYEKIIEKYNEIKPETWQPLQRLPRAEGGFQLEIPEKKDIKTRNQNQKIKQLRWDKKCLVPYQYYLGFNHRETEILYHAMKSVFGDNVFFESV</sequence>
<dbReference type="EMBL" id="MN739920">
    <property type="protein sequence ID" value="QHT77644.1"/>
    <property type="molecule type" value="Genomic_DNA"/>
</dbReference>
<evidence type="ECO:0000313" key="1">
    <source>
        <dbReference type="EMBL" id="QHT77644.1"/>
    </source>
</evidence>
<organism evidence="1">
    <name type="scientific">viral metagenome</name>
    <dbReference type="NCBI Taxonomy" id="1070528"/>
    <lineage>
        <taxon>unclassified sequences</taxon>
        <taxon>metagenomes</taxon>
        <taxon>organismal metagenomes</taxon>
    </lineage>
</organism>
<dbReference type="AlphaFoldDB" id="A0A6C0HB16"/>
<reference evidence="1" key="1">
    <citation type="journal article" date="2020" name="Nature">
        <title>Giant virus diversity and host interactions through global metagenomics.</title>
        <authorList>
            <person name="Schulz F."/>
            <person name="Roux S."/>
            <person name="Paez-Espino D."/>
            <person name="Jungbluth S."/>
            <person name="Walsh D.A."/>
            <person name="Denef V.J."/>
            <person name="McMahon K.D."/>
            <person name="Konstantinidis K.T."/>
            <person name="Eloe-Fadrosh E.A."/>
            <person name="Kyrpides N.C."/>
            <person name="Woyke T."/>
        </authorList>
    </citation>
    <scope>NUCLEOTIDE SEQUENCE</scope>
    <source>
        <strain evidence="1">GVMAG-M-3300023179-90</strain>
    </source>
</reference>
<accession>A0A6C0HB16</accession>